<proteinExistence type="predicted"/>
<sequence length="54" mass="5410">MSERAFASGLEISPHTVEYESLSGLKRFSPPGGGYTPGATVSGANPAGTITALA</sequence>
<evidence type="ECO:0000313" key="2">
    <source>
        <dbReference type="Proteomes" id="UP000186601"/>
    </source>
</evidence>
<evidence type="ECO:0000313" key="1">
    <source>
        <dbReference type="EMBL" id="PSR70693.1"/>
    </source>
</evidence>
<protein>
    <submittedName>
        <fullName evidence="1">Uncharacterized protein</fullName>
    </submittedName>
</protein>
<keyword evidence="2" id="KW-1185">Reference proteome</keyword>
<dbReference type="Proteomes" id="UP000186601">
    <property type="component" value="Unassembled WGS sequence"/>
</dbReference>
<name>A0A2R6NEA1_9APHY</name>
<comment type="caution">
    <text evidence="1">The sequence shown here is derived from an EMBL/GenBank/DDBJ whole genome shotgun (WGS) entry which is preliminary data.</text>
</comment>
<accession>A0A2R6NEA1</accession>
<dbReference type="AlphaFoldDB" id="A0A2R6NEA1"/>
<reference evidence="1 2" key="1">
    <citation type="submission" date="2018-02" db="EMBL/GenBank/DDBJ databases">
        <title>Genome sequence of the basidiomycete white-rot fungus Phlebia centrifuga.</title>
        <authorList>
            <person name="Granchi Z."/>
            <person name="Peng M."/>
            <person name="de Vries R.P."/>
            <person name="Hilden K."/>
            <person name="Makela M.R."/>
            <person name="Grigoriev I."/>
            <person name="Riley R."/>
        </authorList>
    </citation>
    <scope>NUCLEOTIDE SEQUENCE [LARGE SCALE GENOMIC DNA]</scope>
    <source>
        <strain evidence="1 2">FBCC195</strain>
    </source>
</reference>
<organism evidence="1 2">
    <name type="scientific">Hermanssonia centrifuga</name>
    <dbReference type="NCBI Taxonomy" id="98765"/>
    <lineage>
        <taxon>Eukaryota</taxon>
        <taxon>Fungi</taxon>
        <taxon>Dikarya</taxon>
        <taxon>Basidiomycota</taxon>
        <taxon>Agaricomycotina</taxon>
        <taxon>Agaricomycetes</taxon>
        <taxon>Polyporales</taxon>
        <taxon>Meruliaceae</taxon>
        <taxon>Hermanssonia</taxon>
    </lineage>
</organism>
<gene>
    <name evidence="1" type="ORF">PHLCEN_2v13423</name>
</gene>
<dbReference type="EMBL" id="MLYV02001335">
    <property type="protein sequence ID" value="PSR70693.1"/>
    <property type="molecule type" value="Genomic_DNA"/>
</dbReference>